<dbReference type="Pfam" id="PF03330">
    <property type="entry name" value="DPBB_1"/>
    <property type="match status" value="1"/>
</dbReference>
<dbReference type="GO" id="GO:0042834">
    <property type="term" value="F:peptidoglycan binding"/>
    <property type="evidence" value="ECO:0007669"/>
    <property type="project" value="InterPro"/>
</dbReference>
<comment type="function">
    <text evidence="4">Lytic transglycosylase with a strong preference for naked glycan strands that lack stem peptides.</text>
</comment>
<accession>A0A246J1Z7</accession>
<dbReference type="InterPro" id="IPR007730">
    <property type="entry name" value="SPOR-like_dom"/>
</dbReference>
<evidence type="ECO:0000256" key="1">
    <source>
        <dbReference type="ARBA" id="ARBA00022729"/>
    </source>
</evidence>
<feature type="compositionally biased region" description="Low complexity" evidence="6">
    <location>
        <begin position="272"/>
        <end position="312"/>
    </location>
</feature>
<dbReference type="GO" id="GO:0008932">
    <property type="term" value="F:lytic endotransglycosylase activity"/>
    <property type="evidence" value="ECO:0007669"/>
    <property type="project" value="UniProtKB-UniRule"/>
</dbReference>
<dbReference type="SUPFAM" id="SSF50685">
    <property type="entry name" value="Barwin-like endoglucanases"/>
    <property type="match status" value="1"/>
</dbReference>
<keyword evidence="4" id="KW-0472">Membrane</keyword>
<organism evidence="8 9">
    <name type="scientific">Roseateles aquatilis</name>
    <dbReference type="NCBI Taxonomy" id="431061"/>
    <lineage>
        <taxon>Bacteria</taxon>
        <taxon>Pseudomonadati</taxon>
        <taxon>Pseudomonadota</taxon>
        <taxon>Betaproteobacteria</taxon>
        <taxon>Burkholderiales</taxon>
        <taxon>Sphaerotilaceae</taxon>
        <taxon>Roseateles</taxon>
    </lineage>
</organism>
<dbReference type="GO" id="GO:0071555">
    <property type="term" value="P:cell wall organization"/>
    <property type="evidence" value="ECO:0007669"/>
    <property type="project" value="UniProtKB-KW"/>
</dbReference>
<gene>
    <name evidence="4" type="primary">rlpA</name>
    <name evidence="8" type="ORF">CDN99_20305</name>
</gene>
<evidence type="ECO:0000256" key="4">
    <source>
        <dbReference type="HAMAP-Rule" id="MF_02071"/>
    </source>
</evidence>
<dbReference type="InterPro" id="IPR036908">
    <property type="entry name" value="RlpA-like_sf"/>
</dbReference>
<dbReference type="NCBIfam" id="TIGR00413">
    <property type="entry name" value="rlpA"/>
    <property type="match status" value="1"/>
</dbReference>
<dbReference type="GO" id="GO:0000270">
    <property type="term" value="P:peptidoglycan metabolic process"/>
    <property type="evidence" value="ECO:0007669"/>
    <property type="project" value="UniProtKB-UniRule"/>
</dbReference>
<dbReference type="Proteomes" id="UP000197468">
    <property type="component" value="Unassembled WGS sequence"/>
</dbReference>
<feature type="domain" description="SPOR" evidence="7">
    <location>
        <begin position="364"/>
        <end position="443"/>
    </location>
</feature>
<dbReference type="PANTHER" id="PTHR34183:SF1">
    <property type="entry name" value="ENDOLYTIC PEPTIDOGLYCAN TRANSGLYCOSYLASE RLPA"/>
    <property type="match status" value="1"/>
</dbReference>
<keyword evidence="4" id="KW-0449">Lipoprotein</keyword>
<dbReference type="PROSITE" id="PS51257">
    <property type="entry name" value="PROKAR_LIPOPROTEIN"/>
    <property type="match status" value="1"/>
</dbReference>
<dbReference type="Pfam" id="PF05036">
    <property type="entry name" value="SPOR"/>
    <property type="match status" value="1"/>
</dbReference>
<dbReference type="CDD" id="cd22268">
    <property type="entry name" value="DPBB_RlpA-like"/>
    <property type="match status" value="1"/>
</dbReference>
<dbReference type="OrthoDB" id="9779128at2"/>
<evidence type="ECO:0000256" key="5">
    <source>
        <dbReference type="RuleBase" id="RU003495"/>
    </source>
</evidence>
<dbReference type="InterPro" id="IPR012997">
    <property type="entry name" value="RplA"/>
</dbReference>
<comment type="caution">
    <text evidence="8">The sequence shown here is derived from an EMBL/GenBank/DDBJ whole genome shotgun (WGS) entry which is preliminary data.</text>
</comment>
<sequence>MFEARPAGQRLAVLTCALILAACASRGPAPSRPVPGGPKVSSWPDRDGPEATIPPDLQRVPDAMPRLESIRKGGPNKPYEVLGQRYEPVVDDKAIVEKGLASWYGRKFHGKPTSSGEVYNMYAMTAAHATMPIPSYARVRNPKNGREIIVRINDRGPFHKGRIIDLSYTAALKLDVLHGVSPVEIERITYEDIRTGAWTRDRDTLSPDPKVPPDTPVYAAASPSGAPDLTTTAQLRPPITPVVPVPVPVPVPARTARATTPPAASPIPPSAASPTFTASPASAAPPIASTSTSTSTSTAATSPSSSTPSAAVASSGLVPIPVTALPPGSDLPPAGQSRADAVATATAGAIAATDPRAPVPPMKIAAASGYWLQFGAFSRLEGAESLREQFMRSMESLAPMLTIFKDKNLHRLQAGPFSSREDARAAAERVRTAMALTPVLVERR</sequence>
<dbReference type="InterPro" id="IPR034718">
    <property type="entry name" value="RlpA"/>
</dbReference>
<dbReference type="EMBL" id="NIOF01000011">
    <property type="protein sequence ID" value="OWQ86184.1"/>
    <property type="molecule type" value="Genomic_DNA"/>
</dbReference>
<keyword evidence="2 4" id="KW-0456">Lyase</keyword>
<feature type="region of interest" description="Disordered" evidence="6">
    <location>
        <begin position="200"/>
        <end position="234"/>
    </location>
</feature>
<dbReference type="PROSITE" id="PS51724">
    <property type="entry name" value="SPOR"/>
    <property type="match status" value="1"/>
</dbReference>
<dbReference type="RefSeq" id="WP_088386733.1">
    <property type="nucleotide sequence ID" value="NZ_NIOF01000011.1"/>
</dbReference>
<dbReference type="AlphaFoldDB" id="A0A246J1Z7"/>
<dbReference type="Gene3D" id="2.40.40.10">
    <property type="entry name" value="RlpA-like domain"/>
    <property type="match status" value="1"/>
</dbReference>
<comment type="subcellular location">
    <subcellularLocation>
        <location evidence="4">Cell membrane</location>
        <topology evidence="4">Lipid-anchor</topology>
    </subcellularLocation>
</comment>
<evidence type="ECO:0000313" key="8">
    <source>
        <dbReference type="EMBL" id="OWQ86184.1"/>
    </source>
</evidence>
<name>A0A246J1Z7_9BURK</name>
<feature type="region of interest" description="Disordered" evidence="6">
    <location>
        <begin position="26"/>
        <end position="55"/>
    </location>
</feature>
<evidence type="ECO:0000259" key="7">
    <source>
        <dbReference type="PROSITE" id="PS51724"/>
    </source>
</evidence>
<evidence type="ECO:0000256" key="2">
    <source>
        <dbReference type="ARBA" id="ARBA00023239"/>
    </source>
</evidence>
<dbReference type="InterPro" id="IPR036680">
    <property type="entry name" value="SPOR-like_sf"/>
</dbReference>
<dbReference type="GO" id="GO:0005886">
    <property type="term" value="C:plasma membrane"/>
    <property type="evidence" value="ECO:0007669"/>
    <property type="project" value="UniProtKB-SubCell"/>
</dbReference>
<evidence type="ECO:0000256" key="3">
    <source>
        <dbReference type="ARBA" id="ARBA00023316"/>
    </source>
</evidence>
<keyword evidence="4" id="KW-0564">Palmitate</keyword>
<dbReference type="HAMAP" id="MF_02071">
    <property type="entry name" value="RlpA"/>
    <property type="match status" value="1"/>
</dbReference>
<reference evidence="8 9" key="1">
    <citation type="journal article" date="2008" name="Int. J. Syst. Evol. Microbiol.">
        <title>Description of Roseateles aquatilis sp. nov. and Roseateles terrae sp. nov., in the class Betaproteobacteria, and emended description of the genus Roseateles.</title>
        <authorList>
            <person name="Gomila M."/>
            <person name="Bowien B."/>
            <person name="Falsen E."/>
            <person name="Moore E.R."/>
            <person name="Lalucat J."/>
        </authorList>
    </citation>
    <scope>NUCLEOTIDE SEQUENCE [LARGE SCALE GENOMIC DNA]</scope>
    <source>
        <strain evidence="8 9">CCUG 48205</strain>
    </source>
</reference>
<dbReference type="SUPFAM" id="SSF110997">
    <property type="entry name" value="Sporulation related repeat"/>
    <property type="match status" value="1"/>
</dbReference>
<keyword evidence="3 4" id="KW-0961">Cell wall biogenesis/degradation</keyword>
<comment type="similarity">
    <text evidence="4 5">Belongs to the RlpA family.</text>
</comment>
<keyword evidence="4" id="KW-1003">Cell membrane</keyword>
<dbReference type="InterPro" id="IPR009009">
    <property type="entry name" value="RlpA-like_DPBB"/>
</dbReference>
<dbReference type="PANTHER" id="PTHR34183">
    <property type="entry name" value="ENDOLYTIC PEPTIDOGLYCAN TRANSGLYCOSYLASE RLPA"/>
    <property type="match status" value="1"/>
</dbReference>
<proteinExistence type="inferred from homology"/>
<evidence type="ECO:0000313" key="9">
    <source>
        <dbReference type="Proteomes" id="UP000197468"/>
    </source>
</evidence>
<dbReference type="EC" id="4.2.2.-" evidence="4"/>
<feature type="region of interest" description="Disordered" evidence="6">
    <location>
        <begin position="254"/>
        <end position="312"/>
    </location>
</feature>
<evidence type="ECO:0000256" key="6">
    <source>
        <dbReference type="SAM" id="MobiDB-lite"/>
    </source>
</evidence>
<protein>
    <recommendedName>
        <fullName evidence="4">Endolytic peptidoglycan transglycosylase RlpA</fullName>
        <ecNumber evidence="4">4.2.2.-</ecNumber>
    </recommendedName>
</protein>
<keyword evidence="1" id="KW-0732">Signal</keyword>
<keyword evidence="9" id="KW-1185">Reference proteome</keyword>
<dbReference type="Gene3D" id="3.30.70.1070">
    <property type="entry name" value="Sporulation related repeat"/>
    <property type="match status" value="1"/>
</dbReference>